<comment type="caution">
    <text evidence="6">Lacks conserved residue(s) required for the propagation of feature annotation.</text>
</comment>
<dbReference type="EMBL" id="CP059732">
    <property type="protein sequence ID" value="QMW01425.1"/>
    <property type="molecule type" value="Genomic_DNA"/>
</dbReference>
<dbReference type="InterPro" id="IPR034035">
    <property type="entry name" value="Astacin-like_dom"/>
</dbReference>
<keyword evidence="5 6" id="KW-0482">Metalloprotease</keyword>
<feature type="binding site" evidence="6">
    <location>
        <position position="182"/>
    </location>
    <ligand>
        <name>Zn(2+)</name>
        <dbReference type="ChEBI" id="CHEBI:29105"/>
        <note>catalytic</note>
    </ligand>
</feature>
<dbReference type="KEGG" id="sfol:H3H32_26205"/>
<organism evidence="8 9">
    <name type="scientific">Spirosoma foliorum</name>
    <dbReference type="NCBI Taxonomy" id="2710596"/>
    <lineage>
        <taxon>Bacteria</taxon>
        <taxon>Pseudomonadati</taxon>
        <taxon>Bacteroidota</taxon>
        <taxon>Cytophagia</taxon>
        <taxon>Cytophagales</taxon>
        <taxon>Cytophagaceae</taxon>
        <taxon>Spirosoma</taxon>
    </lineage>
</organism>
<accession>A0A7G5GRD3</accession>
<dbReference type="AlphaFoldDB" id="A0A7G5GRD3"/>
<feature type="binding site" evidence="6">
    <location>
        <position position="186"/>
    </location>
    <ligand>
        <name>Zn(2+)</name>
        <dbReference type="ChEBI" id="CHEBI:29105"/>
        <note>catalytic</note>
    </ligand>
</feature>
<keyword evidence="9" id="KW-1185">Reference proteome</keyword>
<keyword evidence="1 6" id="KW-0645">Protease</keyword>
<dbReference type="Proteomes" id="UP000515369">
    <property type="component" value="Chromosome"/>
</dbReference>
<keyword evidence="2 6" id="KW-0479">Metal-binding</keyword>
<dbReference type="Pfam" id="PF01400">
    <property type="entry name" value="Astacin"/>
    <property type="match status" value="1"/>
</dbReference>
<dbReference type="PROSITE" id="PS51864">
    <property type="entry name" value="ASTACIN"/>
    <property type="match status" value="1"/>
</dbReference>
<keyword evidence="3 6" id="KW-0378">Hydrolase</keyword>
<evidence type="ECO:0000256" key="6">
    <source>
        <dbReference type="PROSITE-ProRule" id="PRU01211"/>
    </source>
</evidence>
<comment type="cofactor">
    <cofactor evidence="6">
        <name>Zn(2+)</name>
        <dbReference type="ChEBI" id="CHEBI:29105"/>
    </cofactor>
    <text evidence="6">Binds 1 zinc ion per subunit.</text>
</comment>
<keyword evidence="4 6" id="KW-0862">Zinc</keyword>
<dbReference type="SUPFAM" id="SSF55486">
    <property type="entry name" value="Metalloproteases ('zincins'), catalytic domain"/>
    <property type="match status" value="1"/>
</dbReference>
<evidence type="ECO:0000259" key="7">
    <source>
        <dbReference type="PROSITE" id="PS51864"/>
    </source>
</evidence>
<dbReference type="RefSeq" id="WP_182458707.1">
    <property type="nucleotide sequence ID" value="NZ_CP059732.1"/>
</dbReference>
<dbReference type="InterPro" id="IPR024079">
    <property type="entry name" value="MetalloPept_cat_dom_sf"/>
</dbReference>
<dbReference type="GO" id="GO:0008270">
    <property type="term" value="F:zinc ion binding"/>
    <property type="evidence" value="ECO:0007669"/>
    <property type="project" value="UniProtKB-UniRule"/>
</dbReference>
<dbReference type="Gene3D" id="3.40.390.10">
    <property type="entry name" value="Collagenase (Catalytic Domain)"/>
    <property type="match status" value="1"/>
</dbReference>
<evidence type="ECO:0000256" key="5">
    <source>
        <dbReference type="ARBA" id="ARBA00023049"/>
    </source>
</evidence>
<dbReference type="SMART" id="SM00235">
    <property type="entry name" value="ZnMc"/>
    <property type="match status" value="1"/>
</dbReference>
<feature type="active site" evidence="6">
    <location>
        <position position="183"/>
    </location>
</feature>
<dbReference type="GO" id="GO:0006508">
    <property type="term" value="P:proteolysis"/>
    <property type="evidence" value="ECO:0007669"/>
    <property type="project" value="UniProtKB-KW"/>
</dbReference>
<sequence>MKGTFSHLTHFAVAIALASCSQDPTATTLNTMTPVSKATRAEEAFPNQRGVSKSAYLNGQKVTYNLIGDQAVFESDILLQPESLKEQSDMQTAGTGRSKTSAWWPNKIVYYAIDPSLPNQTRVTDAIAHWEANTPIRFVQRTTQRGYVMFKTGSGCSSNVGYSGGLQYVNLASSCTTGNTIHEIGHTLGLWHEQSRADRDNFVTINTANIISGYETDFQTYIQRGSDGFDYDSGLDFGSIMLYGSYDFSKNGQPTMTKKDGSTFVGQRNGLSQTDINTIYYMYEPDMALSKKIDTKQQ</sequence>
<evidence type="ECO:0000256" key="3">
    <source>
        <dbReference type="ARBA" id="ARBA00022801"/>
    </source>
</evidence>
<feature type="domain" description="Peptidase M12A" evidence="7">
    <location>
        <begin position="93"/>
        <end position="286"/>
    </location>
</feature>
<dbReference type="PROSITE" id="PS51257">
    <property type="entry name" value="PROKAR_LIPOPROTEIN"/>
    <property type="match status" value="1"/>
</dbReference>
<evidence type="ECO:0000256" key="4">
    <source>
        <dbReference type="ARBA" id="ARBA00022833"/>
    </source>
</evidence>
<evidence type="ECO:0000313" key="8">
    <source>
        <dbReference type="EMBL" id="QMW01425.1"/>
    </source>
</evidence>
<dbReference type="InterPro" id="IPR001506">
    <property type="entry name" value="Peptidase_M12A"/>
</dbReference>
<evidence type="ECO:0000313" key="9">
    <source>
        <dbReference type="Proteomes" id="UP000515369"/>
    </source>
</evidence>
<dbReference type="InterPro" id="IPR006026">
    <property type="entry name" value="Peptidase_Metallo"/>
</dbReference>
<dbReference type="PANTHER" id="PTHR10127:SF780">
    <property type="entry name" value="METALLOENDOPEPTIDASE"/>
    <property type="match status" value="1"/>
</dbReference>
<dbReference type="GO" id="GO:0004222">
    <property type="term" value="F:metalloendopeptidase activity"/>
    <property type="evidence" value="ECO:0007669"/>
    <property type="project" value="UniProtKB-UniRule"/>
</dbReference>
<dbReference type="PANTHER" id="PTHR10127">
    <property type="entry name" value="DISCOIDIN, CUB, EGF, LAMININ , AND ZINC METALLOPROTEASE DOMAIN CONTAINING"/>
    <property type="match status" value="1"/>
</dbReference>
<name>A0A7G5GRD3_9BACT</name>
<evidence type="ECO:0000256" key="1">
    <source>
        <dbReference type="ARBA" id="ARBA00022670"/>
    </source>
</evidence>
<proteinExistence type="predicted"/>
<feature type="binding site" evidence="6">
    <location>
        <position position="192"/>
    </location>
    <ligand>
        <name>Zn(2+)</name>
        <dbReference type="ChEBI" id="CHEBI:29105"/>
        <note>catalytic</note>
    </ligand>
</feature>
<evidence type="ECO:0000256" key="2">
    <source>
        <dbReference type="ARBA" id="ARBA00022723"/>
    </source>
</evidence>
<protein>
    <submittedName>
        <fullName evidence="8">M12 family metallopeptidase</fullName>
    </submittedName>
</protein>
<reference evidence="8 9" key="1">
    <citation type="submission" date="2020-07" db="EMBL/GenBank/DDBJ databases">
        <title>Spirosoma foliorum sp. nov., isolated from the leaves on the Nejang mountain Korea, Republic of.</title>
        <authorList>
            <person name="Ho H."/>
            <person name="Lee Y.-J."/>
            <person name="Nurcahyanto D.-A."/>
            <person name="Kim S.-G."/>
        </authorList>
    </citation>
    <scope>NUCLEOTIDE SEQUENCE [LARGE SCALE GENOMIC DNA]</scope>
    <source>
        <strain evidence="8 9">PL0136</strain>
    </source>
</reference>
<dbReference type="CDD" id="cd04280">
    <property type="entry name" value="ZnMc_astacin_like"/>
    <property type="match status" value="1"/>
</dbReference>
<dbReference type="PRINTS" id="PR00480">
    <property type="entry name" value="ASTACIN"/>
</dbReference>
<gene>
    <name evidence="8" type="ORF">H3H32_26205</name>
</gene>